<protein>
    <submittedName>
        <fullName evidence="2">Uncharacterized protein</fullName>
    </submittedName>
</protein>
<name>A0AAD4MFX1_9BILA</name>
<proteinExistence type="predicted"/>
<dbReference type="EMBL" id="JAKKPZ010000780">
    <property type="protein sequence ID" value="KAI1692350.1"/>
    <property type="molecule type" value="Genomic_DNA"/>
</dbReference>
<evidence type="ECO:0000313" key="3">
    <source>
        <dbReference type="Proteomes" id="UP001201812"/>
    </source>
</evidence>
<reference evidence="2" key="1">
    <citation type="submission" date="2022-01" db="EMBL/GenBank/DDBJ databases">
        <title>Genome Sequence Resource for Two Populations of Ditylenchus destructor, the Migratory Endoparasitic Phytonematode.</title>
        <authorList>
            <person name="Zhang H."/>
            <person name="Lin R."/>
            <person name="Xie B."/>
        </authorList>
    </citation>
    <scope>NUCLEOTIDE SEQUENCE</scope>
    <source>
        <strain evidence="2">BazhouSP</strain>
    </source>
</reference>
<keyword evidence="3" id="KW-1185">Reference proteome</keyword>
<gene>
    <name evidence="2" type="ORF">DdX_21308</name>
</gene>
<feature type="compositionally biased region" description="Basic and acidic residues" evidence="1">
    <location>
        <begin position="101"/>
        <end position="111"/>
    </location>
</feature>
<feature type="region of interest" description="Disordered" evidence="1">
    <location>
        <begin position="100"/>
        <end position="196"/>
    </location>
</feature>
<feature type="region of interest" description="Disordered" evidence="1">
    <location>
        <begin position="45"/>
        <end position="65"/>
    </location>
</feature>
<accession>A0AAD4MFX1</accession>
<dbReference type="Proteomes" id="UP001201812">
    <property type="component" value="Unassembled WGS sequence"/>
</dbReference>
<comment type="caution">
    <text evidence="2">The sequence shown here is derived from an EMBL/GenBank/DDBJ whole genome shotgun (WGS) entry which is preliminary data.</text>
</comment>
<evidence type="ECO:0000256" key="1">
    <source>
        <dbReference type="SAM" id="MobiDB-lite"/>
    </source>
</evidence>
<feature type="region of interest" description="Disordered" evidence="1">
    <location>
        <begin position="1"/>
        <end position="27"/>
    </location>
</feature>
<sequence>MRRSSLDRPSRSIRPSARGFSARGTGTGSMCREWAWGRPRLSASAAHRRKRAENPLPTLPRPRLAASNRGCRNQFRPETIGVGKPEFCNWRVCYEVSSRSDAGRRHADRDPCAGPGHCGTRRIGTAGLDRGTVGGHRCRAQAVRQGRPCSRQGEQGRRRPRRRQAEEDGRSRKRQRPAPARFNEIAQASQADPALQQKVQAAIVAEQQAGTTPTQ</sequence>
<evidence type="ECO:0000313" key="2">
    <source>
        <dbReference type="EMBL" id="KAI1692350.1"/>
    </source>
</evidence>
<dbReference type="AlphaFoldDB" id="A0AAD4MFX1"/>
<feature type="compositionally biased region" description="Basic and acidic residues" evidence="1">
    <location>
        <begin position="1"/>
        <end position="10"/>
    </location>
</feature>
<organism evidence="2 3">
    <name type="scientific">Ditylenchus destructor</name>
    <dbReference type="NCBI Taxonomy" id="166010"/>
    <lineage>
        <taxon>Eukaryota</taxon>
        <taxon>Metazoa</taxon>
        <taxon>Ecdysozoa</taxon>
        <taxon>Nematoda</taxon>
        <taxon>Chromadorea</taxon>
        <taxon>Rhabditida</taxon>
        <taxon>Tylenchina</taxon>
        <taxon>Tylenchomorpha</taxon>
        <taxon>Sphaerularioidea</taxon>
        <taxon>Anguinidae</taxon>
        <taxon>Anguininae</taxon>
        <taxon>Ditylenchus</taxon>
    </lineage>
</organism>